<dbReference type="GO" id="GO:0005760">
    <property type="term" value="C:gamma DNA polymerase complex"/>
    <property type="evidence" value="ECO:0007669"/>
    <property type="project" value="InterPro"/>
</dbReference>
<organism evidence="4 5">
    <name type="scientific">Pseudomicrostroma glucosiphilum</name>
    <dbReference type="NCBI Taxonomy" id="1684307"/>
    <lineage>
        <taxon>Eukaryota</taxon>
        <taxon>Fungi</taxon>
        <taxon>Dikarya</taxon>
        <taxon>Basidiomycota</taxon>
        <taxon>Ustilaginomycotina</taxon>
        <taxon>Exobasidiomycetes</taxon>
        <taxon>Microstromatales</taxon>
        <taxon>Microstromatales incertae sedis</taxon>
        <taxon>Pseudomicrostroma</taxon>
    </lineage>
</organism>
<evidence type="ECO:0000256" key="2">
    <source>
        <dbReference type="SAM" id="MobiDB-lite"/>
    </source>
</evidence>
<feature type="region of interest" description="Disordered" evidence="2">
    <location>
        <begin position="43"/>
        <end position="117"/>
    </location>
</feature>
<dbReference type="SMART" id="SM00482">
    <property type="entry name" value="POLAc"/>
    <property type="match status" value="1"/>
</dbReference>
<dbReference type="SUPFAM" id="SSF53098">
    <property type="entry name" value="Ribonuclease H-like"/>
    <property type="match status" value="1"/>
</dbReference>
<feature type="compositionally biased region" description="Low complexity" evidence="2">
    <location>
        <begin position="53"/>
        <end position="66"/>
    </location>
</feature>
<feature type="region of interest" description="Disordered" evidence="2">
    <location>
        <begin position="1345"/>
        <end position="1376"/>
    </location>
</feature>
<dbReference type="PANTHER" id="PTHR10267:SF0">
    <property type="entry name" value="DNA POLYMERASE SUBUNIT GAMMA-1"/>
    <property type="match status" value="1"/>
</dbReference>
<proteinExistence type="predicted"/>
<dbReference type="Pfam" id="PF18136">
    <property type="entry name" value="DNApol_Exo"/>
    <property type="match status" value="1"/>
</dbReference>
<evidence type="ECO:0000259" key="3">
    <source>
        <dbReference type="SMART" id="SM00482"/>
    </source>
</evidence>
<feature type="domain" description="DNA-directed DNA polymerase family A palm" evidence="3">
    <location>
        <begin position="1026"/>
        <end position="1265"/>
    </location>
</feature>
<dbReference type="EMBL" id="KZ819323">
    <property type="protein sequence ID" value="PWN22360.1"/>
    <property type="molecule type" value="Genomic_DNA"/>
</dbReference>
<evidence type="ECO:0000313" key="5">
    <source>
        <dbReference type="Proteomes" id="UP000245942"/>
    </source>
</evidence>
<reference evidence="4 5" key="1">
    <citation type="journal article" date="2018" name="Mol. Biol. Evol.">
        <title>Broad Genomic Sampling Reveals a Smut Pathogenic Ancestry of the Fungal Clade Ustilaginomycotina.</title>
        <authorList>
            <person name="Kijpornyongpan T."/>
            <person name="Mondo S.J."/>
            <person name="Barry K."/>
            <person name="Sandor L."/>
            <person name="Lee J."/>
            <person name="Lipzen A."/>
            <person name="Pangilinan J."/>
            <person name="LaButti K."/>
            <person name="Hainaut M."/>
            <person name="Henrissat B."/>
            <person name="Grigoriev I.V."/>
            <person name="Spatafora J.W."/>
            <person name="Aime M.C."/>
        </authorList>
    </citation>
    <scope>NUCLEOTIDE SEQUENCE [LARGE SCALE GENOMIC DNA]</scope>
    <source>
        <strain evidence="4 5">MCA 4718</strain>
    </source>
</reference>
<feature type="compositionally biased region" description="Low complexity" evidence="2">
    <location>
        <begin position="156"/>
        <end position="165"/>
    </location>
</feature>
<evidence type="ECO:0000256" key="1">
    <source>
        <dbReference type="ARBA" id="ARBA00031966"/>
    </source>
</evidence>
<dbReference type="InterPro" id="IPR043502">
    <property type="entry name" value="DNA/RNA_pol_sf"/>
</dbReference>
<feature type="region of interest" description="Disordered" evidence="2">
    <location>
        <begin position="156"/>
        <end position="178"/>
    </location>
</feature>
<dbReference type="GO" id="GO:0003887">
    <property type="term" value="F:DNA-directed DNA polymerase activity"/>
    <property type="evidence" value="ECO:0007669"/>
    <property type="project" value="InterPro"/>
</dbReference>
<sequence length="1832" mass="203775">MATRASLRPWLNTRLPYASSSSPSDRPYIRSSVSSARIWRSWAEPSQAGPSKYATSAAGGSAYSTAVGSPRHTDQSGTNAPYHESLRRPAKAQTSRTQKQGLKLPSTSTGEKSEEAPRNPLGVQLLAPGFSAQIFPPTSDPPPPLHSHAVSLSHAHLASHGLSPSQGSKLKSTDFPLPPLQGRDLGEHFWNLGREAAQPWLSLSEDLAGAALLEPPSELATSQERLAEVDDDGRPSPSHWVSMDASLRAMMDPRAAQWLRRSGWTKYPVLTSADGRDSILGEGEAVPYPDPSDGALVFDVETMVTAGPYSVMACAAGPKAWYSWISPWLLGETDRKDQLIPFGGDGKERLLVGHNVSYDRARIRDEYRLRQSNIRFLDTLSLHVAVRGMSSPQRPAWIQHRKNRAQKAAEKLLNDQQLRDEQRQELLKLLGGEEVDATGLGSLGDLGLDLEALWDMHSPTDSVMPLPLSADGEVTSFKDSDVGSTGQLQWQDISSTNSLADVASLYCDIQLPKELRNIFVDAKDRREILDELNNLLNYCARDVSVTHAVFSKVLPAFRETCPHPATFAGVLALGSPILPVDDEWVQYQERCQQKYEDALKGVRIALIELAEGLRMTHSVKCEEGEPKWWTTDPWLSQLDWTPKKPKKVKLSPDKDDDESDKVPRWYRDLVLGPRPPSTAQGTAAEMLLLTLDGQPIVKQDGKWFAGAELLPSMPTSKQFLLSDAGRTVRSALGEEGEAVLTAVREKLPKAEVSERLRAAAELVLAQSGSNSSLRTKLDALDWTTVHAPVPEDEASTTSGSEEVTWPKWYWDLFKSATGLLELTIRTKIAPLLLKVSWRGCPLYHSREHGWIYQHRISENTDFSTRQKPLVFKHEADSALQEMSADVKAANSVQFYKVPHSAGDDANVGSPFSKSFVGYFEDQTLRSEHPDAMGKQTAKDALELNAQCSYWVGVRDRVANQMVVWEGEGDSAMGIEPGTSGMRIGEAEAARQKGLILPQIITMGTITRRAIEKTWLTASNAKKNRVGSELKAMVKAPPGWVIVGADVDSEELWICSVMGDAQFGLHGATAVGWMTLEGTKSAGTDLHSKTASILGTSRNQAKIFNYSRIYGAGIRHATQLLLKANPAMLRGEATRLAKELYATTKGNNTHSADSFGRKFWFGGTESFVFNKLEDVALSERPRTPALDCGITAALSRKFLPKAQFGNGRFGEDFMPSRINWVVQSSGVDYLHLLVTSMNHLCKHYDIAARFMLSVHDEVRYLAEEKDAHRAALALQIANLWTRAMFAYKLQMEDLPEGVAWFAQVDIDKVLRKEVDDPCVTPSQPEPIPHGKAYEIAETLDLTHGGSLYKDGRPMGSEGRRAGLETGAYPPYVPSDQKHRSLGERGMLFLQAQASGDIHEIRALERRAQGLESRSAESGDVMRPTQADLIDVSSKRGGKAEAKKRTYQKKTSQPMPRRAAPPLQSSSKASLDRKEASSARLAQGSVRYSSTSAHEVVASSLLELAHAIPVRRRAPIIVEDSGRYWELPGYSSYVRWQLYRQLLRNYPKRYRRHLRRAIRSRFRLLSGHDTSAATALRNIERAETLLRLFKAANARQDGAREALHKLTAEREERYRLFKEGLARHAAKGTGRRPHILTGSLLRPHTSHGPLLRVKPPQPKISMMILHRRLGRTRRIHRGYELLAEKDMLSQEGNFYKGLLSQVLEPRKRENVDRPQLPRQSGRPVYKPRTVQRAEAAAARQIRIAKKKERSDLLDDLNKFGPGFTWYGPISDWQKEQTQSFKRDSERANAQYTPEMLMKAKAARRTHHAYLTMKAEKRRQQKAAANVKETTTGQA</sequence>
<dbReference type="InterPro" id="IPR041336">
    <property type="entry name" value="DNApol_Exo"/>
</dbReference>
<feature type="region of interest" description="Disordered" evidence="2">
    <location>
        <begin position="1"/>
        <end position="30"/>
    </location>
</feature>
<gene>
    <name evidence="4" type="ORF">BCV69DRAFT_297652</name>
</gene>
<dbReference type="PRINTS" id="PR00867">
    <property type="entry name" value="DNAPOLG"/>
</dbReference>
<dbReference type="InterPro" id="IPR002297">
    <property type="entry name" value="DNA-dir_DNA_pol_A_mt"/>
</dbReference>
<protein>
    <recommendedName>
        <fullName evidence="1">Mitochondrial DNA polymerase catalytic subunit</fullName>
    </recommendedName>
</protein>
<dbReference type="InterPro" id="IPR001098">
    <property type="entry name" value="DNA-dir_DNA_pol_A_palm_dom"/>
</dbReference>
<dbReference type="GeneID" id="37015872"/>
<accession>A0A316UAW1</accession>
<dbReference type="InterPro" id="IPR012337">
    <property type="entry name" value="RNaseH-like_sf"/>
</dbReference>
<dbReference type="Proteomes" id="UP000245942">
    <property type="component" value="Unassembled WGS sequence"/>
</dbReference>
<dbReference type="GO" id="GO:0003677">
    <property type="term" value="F:DNA binding"/>
    <property type="evidence" value="ECO:0007669"/>
    <property type="project" value="InterPro"/>
</dbReference>
<dbReference type="RefSeq" id="XP_025349520.1">
    <property type="nucleotide sequence ID" value="XM_025494138.1"/>
</dbReference>
<name>A0A316UAW1_9BASI</name>
<dbReference type="SUPFAM" id="SSF56672">
    <property type="entry name" value="DNA/RNA polymerases"/>
    <property type="match status" value="1"/>
</dbReference>
<dbReference type="Pfam" id="PF00476">
    <property type="entry name" value="DNA_pol_A"/>
    <property type="match status" value="1"/>
</dbReference>
<dbReference type="Gene3D" id="3.30.420.390">
    <property type="match status" value="2"/>
</dbReference>
<dbReference type="PANTHER" id="PTHR10267">
    <property type="entry name" value="DNA POLYMERASE SUBUNIT GAMMA-1"/>
    <property type="match status" value="1"/>
</dbReference>
<feature type="compositionally biased region" description="Basic and acidic residues" evidence="2">
    <location>
        <begin position="1348"/>
        <end position="1361"/>
    </location>
</feature>
<feature type="compositionally biased region" description="Polar residues" evidence="2">
    <location>
        <begin position="92"/>
        <end position="110"/>
    </location>
</feature>
<dbReference type="STRING" id="1684307.A0A316UAW1"/>
<dbReference type="OrthoDB" id="5588663at2759"/>
<keyword evidence="5" id="KW-1185">Reference proteome</keyword>
<dbReference type="CDD" id="cd20251">
    <property type="entry name" value="Complex1_LYR_SF"/>
    <property type="match status" value="1"/>
</dbReference>
<dbReference type="GO" id="GO:0008408">
    <property type="term" value="F:3'-5' exonuclease activity"/>
    <property type="evidence" value="ECO:0007669"/>
    <property type="project" value="TreeGrafter"/>
</dbReference>
<feature type="region of interest" description="Disordered" evidence="2">
    <location>
        <begin position="1410"/>
        <end position="1474"/>
    </location>
</feature>
<evidence type="ECO:0000313" key="4">
    <source>
        <dbReference type="EMBL" id="PWN22360.1"/>
    </source>
</evidence>
<dbReference type="GO" id="GO:0006264">
    <property type="term" value="P:mitochondrial DNA replication"/>
    <property type="evidence" value="ECO:0007669"/>
    <property type="project" value="TreeGrafter"/>
</dbReference>